<dbReference type="SUPFAM" id="SSF48452">
    <property type="entry name" value="TPR-like"/>
    <property type="match status" value="1"/>
</dbReference>
<dbReference type="InterPro" id="IPR051685">
    <property type="entry name" value="Ycf3/AcsC/BcsC/TPR_MFPF"/>
</dbReference>
<dbReference type="RefSeq" id="WP_265144982.1">
    <property type="nucleotide sequence ID" value="NZ_JAPCHZ010000006.1"/>
</dbReference>
<keyword evidence="2 3" id="KW-0802">TPR repeat</keyword>
<dbReference type="Pfam" id="PF13432">
    <property type="entry name" value="TPR_16"/>
    <property type="match status" value="2"/>
</dbReference>
<proteinExistence type="predicted"/>
<evidence type="ECO:0000256" key="1">
    <source>
        <dbReference type="ARBA" id="ARBA00022737"/>
    </source>
</evidence>
<dbReference type="EMBL" id="JAPCHZ010000006">
    <property type="protein sequence ID" value="MCW4452907.1"/>
    <property type="molecule type" value="Genomic_DNA"/>
</dbReference>
<evidence type="ECO:0000313" key="4">
    <source>
        <dbReference type="EMBL" id="MCW4452907.1"/>
    </source>
</evidence>
<keyword evidence="5" id="KW-1185">Reference proteome</keyword>
<keyword evidence="1" id="KW-0677">Repeat</keyword>
<dbReference type="SMART" id="SM00028">
    <property type="entry name" value="TPR"/>
    <property type="match status" value="4"/>
</dbReference>
<evidence type="ECO:0000313" key="5">
    <source>
        <dbReference type="Proteomes" id="UP001209107"/>
    </source>
</evidence>
<dbReference type="PROSITE" id="PS50005">
    <property type="entry name" value="TPR"/>
    <property type="match status" value="2"/>
</dbReference>
<evidence type="ECO:0000256" key="2">
    <source>
        <dbReference type="ARBA" id="ARBA00022803"/>
    </source>
</evidence>
<feature type="repeat" description="TPR" evidence="3">
    <location>
        <begin position="90"/>
        <end position="123"/>
    </location>
</feature>
<dbReference type="PANTHER" id="PTHR44943:SF8">
    <property type="entry name" value="TPR REPEAT-CONTAINING PROTEIN MJ0263"/>
    <property type="match status" value="1"/>
</dbReference>
<comment type="caution">
    <text evidence="4">The sequence shown here is derived from an EMBL/GenBank/DDBJ whole genome shotgun (WGS) entry which is preliminary data.</text>
</comment>
<dbReference type="InterPro" id="IPR019734">
    <property type="entry name" value="TPR_rpt"/>
</dbReference>
<dbReference type="PANTHER" id="PTHR44943">
    <property type="entry name" value="CELLULOSE SYNTHASE OPERON PROTEIN C"/>
    <property type="match status" value="1"/>
</dbReference>
<reference evidence="4 5" key="1">
    <citation type="submission" date="2022-10" db="EMBL/GenBank/DDBJ databases">
        <title>Kaistella sp. BT-6-1-3.</title>
        <authorList>
            <person name="Ai J."/>
            <person name="Deng Z."/>
        </authorList>
    </citation>
    <scope>NUCLEOTIDE SEQUENCE [LARGE SCALE GENOMIC DNA]</scope>
    <source>
        <strain evidence="4 5">BT6-1-3</strain>
    </source>
</reference>
<dbReference type="Gene3D" id="1.25.40.10">
    <property type="entry name" value="Tetratricopeptide repeat domain"/>
    <property type="match status" value="2"/>
</dbReference>
<dbReference type="Proteomes" id="UP001209107">
    <property type="component" value="Unassembled WGS sequence"/>
</dbReference>
<organism evidence="4 5">
    <name type="scientific">Kaistella yananensis</name>
    <dbReference type="NCBI Taxonomy" id="2989820"/>
    <lineage>
        <taxon>Bacteria</taxon>
        <taxon>Pseudomonadati</taxon>
        <taxon>Bacteroidota</taxon>
        <taxon>Flavobacteriia</taxon>
        <taxon>Flavobacteriales</taxon>
        <taxon>Weeksellaceae</taxon>
        <taxon>Chryseobacterium group</taxon>
        <taxon>Kaistella</taxon>
    </lineage>
</organism>
<gene>
    <name evidence="4" type="ORF">OK344_11900</name>
</gene>
<accession>A0ABT3JQ49</accession>
<name>A0ABT3JQ49_9FLAO</name>
<dbReference type="InterPro" id="IPR011990">
    <property type="entry name" value="TPR-like_helical_dom_sf"/>
</dbReference>
<protein>
    <submittedName>
        <fullName evidence="4">Tetratricopeptide repeat protein</fullName>
    </submittedName>
</protein>
<sequence length="206" mass="23788">MRKAFNVLFVLLTISWCFGQSKKEFKRQGLSALSKGDFVTTKENYLKLLEKGEKTWETYTILGDCEFHLGNSEDAIAYYRKAQEKNPVYAGLYLRMGNVLRKQGKFEEAIINFRKMTITEPENPQIYNMISSTYFENGEFLAALDAIDMMVKFGGENLDSSYGRSLAYIKLNRIPEACIELEKADQLDKQNERRDIDVMKALHCVK</sequence>
<dbReference type="Pfam" id="PF13181">
    <property type="entry name" value="TPR_8"/>
    <property type="match status" value="1"/>
</dbReference>
<feature type="repeat" description="TPR" evidence="3">
    <location>
        <begin position="56"/>
        <end position="89"/>
    </location>
</feature>
<evidence type="ECO:0000256" key="3">
    <source>
        <dbReference type="PROSITE-ProRule" id="PRU00339"/>
    </source>
</evidence>